<sequence length="207" mass="23364">MEQLIIIGLLLIIILLLLDKKFINQLHLKKSDEADPPLPSIVGKARPEERKLQPSDVNQGQGESTVPKSNNFDSETKEEAFQNILMKKDLDDILAKDIDWEEEEDEWQYQNDPIVESGFATGVTFQELSTAGQLLQQDMLEPNLEQQAVNTIQKIQGTELFDLLENSIHDASTRIAALLSQNISNADEDIPFKRKDNAEGFDIGEFV</sequence>
<evidence type="ECO:0008006" key="4">
    <source>
        <dbReference type="Google" id="ProtNLM"/>
    </source>
</evidence>
<dbReference type="Proteomes" id="UP000199450">
    <property type="component" value="Unassembled WGS sequence"/>
</dbReference>
<evidence type="ECO:0000256" key="1">
    <source>
        <dbReference type="SAM" id="MobiDB-lite"/>
    </source>
</evidence>
<dbReference type="RefSeq" id="WP_090001201.1">
    <property type="nucleotide sequence ID" value="NZ_FOBV01000008.1"/>
</dbReference>
<feature type="region of interest" description="Disordered" evidence="1">
    <location>
        <begin position="34"/>
        <end position="73"/>
    </location>
</feature>
<keyword evidence="3" id="KW-1185">Reference proteome</keyword>
<organism evidence="2 3">
    <name type="scientific">Chryseobacterium taichungense</name>
    <dbReference type="NCBI Taxonomy" id="295069"/>
    <lineage>
        <taxon>Bacteria</taxon>
        <taxon>Pseudomonadati</taxon>
        <taxon>Bacteroidota</taxon>
        <taxon>Flavobacteriia</taxon>
        <taxon>Flavobacteriales</taxon>
        <taxon>Weeksellaceae</taxon>
        <taxon>Chryseobacterium group</taxon>
        <taxon>Chryseobacterium</taxon>
    </lineage>
</organism>
<gene>
    <name evidence="2" type="ORF">SAMN05421856_108152</name>
</gene>
<dbReference type="STRING" id="295069.SAMN05421856_108152"/>
<feature type="compositionally biased region" description="Polar residues" evidence="1">
    <location>
        <begin position="55"/>
        <end position="73"/>
    </location>
</feature>
<name>A0A1H8C900_9FLAO</name>
<protein>
    <recommendedName>
        <fullName evidence="4">Conjugal transfer protein TraD</fullName>
    </recommendedName>
</protein>
<dbReference type="EMBL" id="FOBV01000008">
    <property type="protein sequence ID" value="SEM91452.1"/>
    <property type="molecule type" value="Genomic_DNA"/>
</dbReference>
<accession>A0A1H8C900</accession>
<evidence type="ECO:0000313" key="3">
    <source>
        <dbReference type="Proteomes" id="UP000199450"/>
    </source>
</evidence>
<evidence type="ECO:0000313" key="2">
    <source>
        <dbReference type="EMBL" id="SEM91452.1"/>
    </source>
</evidence>
<proteinExistence type="predicted"/>
<dbReference type="OrthoDB" id="1042696at2"/>
<reference evidence="3" key="1">
    <citation type="submission" date="2016-10" db="EMBL/GenBank/DDBJ databases">
        <authorList>
            <person name="Varghese N."/>
            <person name="Submissions S."/>
        </authorList>
    </citation>
    <scope>NUCLEOTIDE SEQUENCE [LARGE SCALE GENOMIC DNA]</scope>
    <source>
        <strain evidence="3">DSM 17453</strain>
    </source>
</reference>
<dbReference type="AlphaFoldDB" id="A0A1H8C900"/>